<dbReference type="InterPro" id="IPR056595">
    <property type="entry name" value="Fact-SPT16_PH"/>
</dbReference>
<feature type="region of interest" description="Disordered" evidence="2">
    <location>
        <begin position="29"/>
        <end position="100"/>
    </location>
</feature>
<dbReference type="GO" id="GO:0006368">
    <property type="term" value="P:transcription elongation by RNA polymerase II"/>
    <property type="evidence" value="ECO:0007669"/>
    <property type="project" value="TreeGrafter"/>
</dbReference>
<dbReference type="EMBL" id="CM010717">
    <property type="protein sequence ID" value="RZC55442.1"/>
    <property type="molecule type" value="Genomic_DNA"/>
</dbReference>
<accession>A0A4Y7J5W0</accession>
<dbReference type="Gene3D" id="2.30.29.30">
    <property type="entry name" value="Pleckstrin-homology domain (PH domain)/Phosphotyrosine-binding domain (PTB)"/>
    <property type="match status" value="1"/>
</dbReference>
<evidence type="ECO:0000256" key="1">
    <source>
        <dbReference type="RuleBase" id="RU367052"/>
    </source>
</evidence>
<proteinExistence type="inferred from homology"/>
<comment type="subcellular location">
    <subcellularLocation>
        <location evidence="1">Nucleus</location>
    </subcellularLocation>
    <subcellularLocation>
        <location evidence="1">Chromosome</location>
    </subcellularLocation>
</comment>
<dbReference type="Pfam" id="PF08512">
    <property type="entry name" value="Rttp106-like_middle"/>
    <property type="match status" value="1"/>
</dbReference>
<feature type="domain" description="Histone chaperone RTT106/FACT complex subunit SPT16-like middle" evidence="3">
    <location>
        <begin position="233"/>
        <end position="322"/>
    </location>
</feature>
<dbReference type="InterPro" id="IPR011993">
    <property type="entry name" value="PH-like_dom_sf"/>
</dbReference>
<keyword evidence="1" id="KW-0539">Nucleus</keyword>
<evidence type="ECO:0000259" key="3">
    <source>
        <dbReference type="SMART" id="SM01287"/>
    </source>
</evidence>
<dbReference type="Pfam" id="PF24824">
    <property type="entry name" value="PH_SPT16"/>
    <property type="match status" value="1"/>
</dbReference>
<dbReference type="GO" id="GO:0031491">
    <property type="term" value="F:nucleosome binding"/>
    <property type="evidence" value="ECO:0007669"/>
    <property type="project" value="TreeGrafter"/>
</dbReference>
<reference evidence="4 5" key="1">
    <citation type="journal article" date="2018" name="Science">
        <title>The opium poppy genome and morphinan production.</title>
        <authorList>
            <person name="Guo L."/>
            <person name="Winzer T."/>
            <person name="Yang X."/>
            <person name="Li Y."/>
            <person name="Ning Z."/>
            <person name="He Z."/>
            <person name="Teodor R."/>
            <person name="Lu Y."/>
            <person name="Bowser T.A."/>
            <person name="Graham I.A."/>
            <person name="Ye K."/>
        </authorList>
    </citation>
    <scope>NUCLEOTIDE SEQUENCE [LARGE SCALE GENOMIC DNA]</scope>
    <source>
        <strain evidence="5">cv. HN1</strain>
        <tissue evidence="4">Leaves</tissue>
    </source>
</reference>
<dbReference type="PANTHER" id="PTHR13980">
    <property type="entry name" value="CDC68 RELATED"/>
    <property type="match status" value="1"/>
</dbReference>
<dbReference type="GO" id="GO:0035101">
    <property type="term" value="C:FACT complex"/>
    <property type="evidence" value="ECO:0007669"/>
    <property type="project" value="UniProtKB-UniRule"/>
</dbReference>
<feature type="compositionally biased region" description="Basic and acidic residues" evidence="2">
    <location>
        <begin position="54"/>
        <end position="75"/>
    </location>
</feature>
<keyword evidence="1" id="KW-0227">DNA damage</keyword>
<sequence>MYVEELQKKNQAWLGRMLMRATARKLLGEGQSWTADRSEKNGDHTEGCPSMVKLQKENKEPEIRNSTDKKGKSGVKDSSYLKGDAPPATTPVQLRLEKKKHRKTMLTDLTMLPKLVGGQGGENINGTLEAHVDGFRYTTSRPDFCLDFRYDALESAFFQEGDDRTPPFLHFRLRHSIMVGKEITEDIQFHLVSTPMGQKTSDRNDDLNIFVDKVRHKWRVGVVFQEVEKKHEFHGVLPSKASGVFALTYFSLVGLVGKPFIVVPLKAVELVYLEKVSPREIDMTVVFEDYNHQVFQINSIPLTSVADIKFCLDLGDVKYYENDKKQNWKSIMKGIGRNPQDFVEKGGWEILNANGSGGYEAESLDSSSEVDNDEYD</sequence>
<keyword evidence="1" id="KW-0234">DNA repair</keyword>
<protein>
    <recommendedName>
        <fullName evidence="1">FACT complex subunit</fullName>
    </recommendedName>
</protein>
<comment type="similarity">
    <text evidence="1">Belongs to the peptidase M24 family. SPT16 subfamily.</text>
</comment>
<dbReference type="Gramene" id="RZC55442">
    <property type="protein sequence ID" value="RZC55442"/>
    <property type="gene ID" value="C5167_014287"/>
</dbReference>
<feature type="region of interest" description="Disordered" evidence="2">
    <location>
        <begin position="354"/>
        <end position="376"/>
    </location>
</feature>
<keyword evidence="1" id="KW-0158">Chromosome</keyword>
<comment type="subunit">
    <text evidence="1">Component of the FACT complex.</text>
</comment>
<dbReference type="STRING" id="3469.A0A4Y7J5W0"/>
<dbReference type="PANTHER" id="PTHR13980:SF15">
    <property type="entry name" value="FACT COMPLEX SUBUNIT SPT16"/>
    <property type="match status" value="1"/>
</dbReference>
<keyword evidence="1" id="KW-0804">Transcription</keyword>
<dbReference type="GO" id="GO:0006281">
    <property type="term" value="P:DNA repair"/>
    <property type="evidence" value="ECO:0007669"/>
    <property type="project" value="UniProtKB-UniRule"/>
</dbReference>
<gene>
    <name evidence="4" type="ORF">C5167_014287</name>
</gene>
<dbReference type="AlphaFoldDB" id="A0A4Y7J5W0"/>
<keyword evidence="1" id="KW-0805">Transcription regulation</keyword>
<keyword evidence="1" id="KW-0235">DNA replication</keyword>
<dbReference type="OrthoDB" id="10251642at2759"/>
<dbReference type="Gene3D" id="2.30.29.150">
    <property type="match status" value="1"/>
</dbReference>
<dbReference type="InterPro" id="IPR040258">
    <property type="entry name" value="Spt16"/>
</dbReference>
<evidence type="ECO:0000313" key="4">
    <source>
        <dbReference type="EMBL" id="RZC55442.1"/>
    </source>
</evidence>
<feature type="compositionally biased region" description="Basic and acidic residues" evidence="2">
    <location>
        <begin position="36"/>
        <end position="46"/>
    </location>
</feature>
<dbReference type="SMART" id="SM01287">
    <property type="entry name" value="Rtt106"/>
    <property type="match status" value="1"/>
</dbReference>
<evidence type="ECO:0000256" key="2">
    <source>
        <dbReference type="SAM" id="MobiDB-lite"/>
    </source>
</evidence>
<comment type="function">
    <text evidence="1">Component of the FACT complex, a general chromatin factor that acts to reorganize nucleosomes. The FACT complex is involved in multiple processes that require DNA as a template such as mRNA elongation, DNA replication and DNA repair. During transcription elongation the FACT complex acts as a histone chaperone that both destabilizes and restores nucleosomal structure. It facilitates the passage of RNA polymerase II and transcription by promoting the dissociation of one histone H2A-H2B dimer from the nucleosome, then subsequently promotes the reestablishment of the nucleosome following the passage of RNA polymerase II.</text>
</comment>
<organism evidence="4 5">
    <name type="scientific">Papaver somniferum</name>
    <name type="common">Opium poppy</name>
    <dbReference type="NCBI Taxonomy" id="3469"/>
    <lineage>
        <taxon>Eukaryota</taxon>
        <taxon>Viridiplantae</taxon>
        <taxon>Streptophyta</taxon>
        <taxon>Embryophyta</taxon>
        <taxon>Tracheophyta</taxon>
        <taxon>Spermatophyta</taxon>
        <taxon>Magnoliopsida</taxon>
        <taxon>Ranunculales</taxon>
        <taxon>Papaveraceae</taxon>
        <taxon>Papaveroideae</taxon>
        <taxon>Papaver</taxon>
    </lineage>
</organism>
<dbReference type="GO" id="GO:0006260">
    <property type="term" value="P:DNA replication"/>
    <property type="evidence" value="ECO:0007669"/>
    <property type="project" value="UniProtKB-KW"/>
</dbReference>
<dbReference type="InterPro" id="IPR013719">
    <property type="entry name" value="RTT106/SPT16-like_middle_dom"/>
</dbReference>
<name>A0A4Y7J5W0_PAPSO</name>
<dbReference type="Proteomes" id="UP000316621">
    <property type="component" value="Chromosome 3"/>
</dbReference>
<keyword evidence="5" id="KW-1185">Reference proteome</keyword>
<evidence type="ECO:0000313" key="5">
    <source>
        <dbReference type="Proteomes" id="UP000316621"/>
    </source>
</evidence>